<dbReference type="RefSeq" id="WP_160606800.1">
    <property type="nucleotide sequence ID" value="NZ_WTYF01000004.1"/>
</dbReference>
<protein>
    <submittedName>
        <fullName evidence="4">Carbon-nitrogen hydrolase family protein</fullName>
    </submittedName>
</protein>
<dbReference type="InterPro" id="IPR000132">
    <property type="entry name" value="Nitrilase/CN_hydratase_CS"/>
</dbReference>
<dbReference type="GO" id="GO:0000257">
    <property type="term" value="F:nitrilase activity"/>
    <property type="evidence" value="ECO:0007669"/>
    <property type="project" value="UniProtKB-ARBA"/>
</dbReference>
<comment type="similarity">
    <text evidence="1">Belongs to the carbon-nitrogen hydrolase superfamily. Nitrilase family.</text>
</comment>
<dbReference type="Pfam" id="PF00795">
    <property type="entry name" value="CN_hydrolase"/>
    <property type="match status" value="1"/>
</dbReference>
<keyword evidence="4" id="KW-0378">Hydrolase</keyword>
<evidence type="ECO:0000256" key="1">
    <source>
        <dbReference type="ARBA" id="ARBA00008129"/>
    </source>
</evidence>
<dbReference type="InterPro" id="IPR036526">
    <property type="entry name" value="C-N_Hydrolase_sf"/>
</dbReference>
<evidence type="ECO:0000313" key="5">
    <source>
        <dbReference type="Proteomes" id="UP000444185"/>
    </source>
</evidence>
<feature type="active site" description="Proton acceptor" evidence="2">
    <location>
        <position position="44"/>
    </location>
</feature>
<dbReference type="PROSITE" id="PS00920">
    <property type="entry name" value="NITRIL_CHT_1"/>
    <property type="match status" value="1"/>
</dbReference>
<accession>A0A844XW52</accession>
<dbReference type="CDD" id="cd07564">
    <property type="entry name" value="nitrilases_CHs"/>
    <property type="match status" value="1"/>
</dbReference>
<keyword evidence="5" id="KW-1185">Reference proteome</keyword>
<feature type="domain" description="CN hydrolase" evidence="3">
    <location>
        <begin position="4"/>
        <end position="279"/>
    </location>
</feature>
<dbReference type="InterPro" id="IPR003010">
    <property type="entry name" value="C-N_Hydrolase"/>
</dbReference>
<dbReference type="OrthoDB" id="9803803at2"/>
<evidence type="ECO:0000259" key="3">
    <source>
        <dbReference type="PROSITE" id="PS50263"/>
    </source>
</evidence>
<dbReference type="SUPFAM" id="SSF56317">
    <property type="entry name" value="Carbon-nitrogen hydrolase"/>
    <property type="match status" value="1"/>
</dbReference>
<dbReference type="InterPro" id="IPR044149">
    <property type="entry name" value="Nitrilases_CHs"/>
</dbReference>
<dbReference type="Gene3D" id="3.60.110.10">
    <property type="entry name" value="Carbon-nitrogen hydrolase"/>
    <property type="match status" value="1"/>
</dbReference>
<evidence type="ECO:0000313" key="4">
    <source>
        <dbReference type="EMBL" id="MXO50275.1"/>
    </source>
</evidence>
<dbReference type="PANTHER" id="PTHR46044">
    <property type="entry name" value="NITRILASE"/>
    <property type="match status" value="1"/>
</dbReference>
<evidence type="ECO:0000256" key="2">
    <source>
        <dbReference type="PROSITE-ProRule" id="PRU10139"/>
    </source>
</evidence>
<dbReference type="PANTHER" id="PTHR46044:SF1">
    <property type="entry name" value="CN HYDROLASE DOMAIN-CONTAINING PROTEIN"/>
    <property type="match status" value="1"/>
</dbReference>
<reference evidence="4 5" key="1">
    <citation type="submission" date="2019-12" db="EMBL/GenBank/DDBJ databases">
        <title>Genomic-based taxomic classification of the family Erythrobacteraceae.</title>
        <authorList>
            <person name="Xu L."/>
        </authorList>
    </citation>
    <scope>NUCLEOTIDE SEQUENCE [LARGE SCALE GENOMIC DNA]</scope>
    <source>
        <strain evidence="4 5">DSM 16225</strain>
    </source>
</reference>
<proteinExistence type="inferred from homology"/>
<dbReference type="EMBL" id="WTYF01000004">
    <property type="protein sequence ID" value="MXO50275.1"/>
    <property type="molecule type" value="Genomic_DNA"/>
</dbReference>
<comment type="caution">
    <text evidence="4">The sequence shown here is derived from an EMBL/GenBank/DDBJ whole genome shotgun (WGS) entry which is preliminary data.</text>
</comment>
<sequence>MTKLQVAIVQAAPVPIAVGDGIDKAVRLAREAIGGGAKLVAFGETFLGGYPLWLDEAPGAALWDHPGTRALHRSLLEQAVVANDERLLPLQELCDESGAVISIGAHERVRQSLYNNQMTFRPGLPVLDHRKLVPTHGERLIWMRGDGSTLGVHQAEWGSVGSLICWEHWMPLARAAMHNLGESVHVAAWPTVREQYAIASRHYAMEGRCFVLAAGLVQAKDDLFDGLERAGGNGEARALIEAISSDTLNRGGSLIAAPDARIIAQAGEGEESLFAELDLDEIGHGLASLDTDGHYSRPDVFELNVDRRAKDGVRW</sequence>
<gene>
    <name evidence="4" type="ORF">GRI42_03040</name>
</gene>
<dbReference type="Proteomes" id="UP000444185">
    <property type="component" value="Unassembled WGS sequence"/>
</dbReference>
<name>A0A844XW52_9SPHN</name>
<dbReference type="AlphaFoldDB" id="A0A844XW52"/>
<dbReference type="PROSITE" id="PS50263">
    <property type="entry name" value="CN_HYDROLASE"/>
    <property type="match status" value="1"/>
</dbReference>
<organism evidence="4 5">
    <name type="scientific">Qipengyuania gaetbuli</name>
    <dbReference type="NCBI Taxonomy" id="266952"/>
    <lineage>
        <taxon>Bacteria</taxon>
        <taxon>Pseudomonadati</taxon>
        <taxon>Pseudomonadota</taxon>
        <taxon>Alphaproteobacteria</taxon>
        <taxon>Sphingomonadales</taxon>
        <taxon>Erythrobacteraceae</taxon>
        <taxon>Qipengyuania</taxon>
    </lineage>
</organism>